<proteinExistence type="predicted"/>
<evidence type="ECO:0000313" key="2">
    <source>
        <dbReference type="Proteomes" id="UP000305881"/>
    </source>
</evidence>
<evidence type="ECO:0000313" key="1">
    <source>
        <dbReference type="EMBL" id="QCW83149.1"/>
    </source>
</evidence>
<keyword evidence="2" id="KW-1185">Reference proteome</keyword>
<accession>A0A4P9UP27</accession>
<gene>
    <name evidence="1" type="ORF">EQU24_13565</name>
</gene>
<dbReference type="STRING" id="675511.GCA_000341735_00334"/>
<dbReference type="RefSeq" id="WP_017838982.1">
    <property type="nucleotide sequence ID" value="NZ_CP035467.1"/>
</dbReference>
<dbReference type="KEGG" id="mbur:EQU24_13565"/>
<protein>
    <submittedName>
        <fullName evidence="1">Uncharacterized protein</fullName>
    </submittedName>
</protein>
<dbReference type="Proteomes" id="UP000305881">
    <property type="component" value="Chromosome"/>
</dbReference>
<dbReference type="AlphaFoldDB" id="A0A4P9UP27"/>
<sequence>MNSQPSEKAEKPEAIALWEYIPISDFECPIVLSADVARQKWRMFKRLFTNTDHSSEQIKSEEALQTFSRARLDELVPEIDWHAAVDALDCALDDWIQNQPNDSPVKFIVGHPFMGNGEILARWTGRHSARLIAKPKQEQILDNDQSWLNHWPDSQTCWVLPNLDKCFLRHAEGLALIRRFLALALNGDLGTGLIGCDSWSWAYLRRVCFIPSSNALTLRAFDGERLSILFSQLADSAHNKQPIFLNAKTGKAVLPDSQEENNGASKDLEQLAMRCQGNAEIARQFWRESLRDEPNKESLEKSTSELTIWVGQFTEGAIIPDANDENIALILHALLIHNGLPVSALAEVLPFSDYQIMDLLLRLTSLGVVGLHHEDWQITPMGYLASRQYLNAQNFLLDDF</sequence>
<organism evidence="1 2">
    <name type="scientific">Methylotuvimicrobium buryatense</name>
    <name type="common">Methylomicrobium buryatense</name>
    <dbReference type="NCBI Taxonomy" id="95641"/>
    <lineage>
        <taxon>Bacteria</taxon>
        <taxon>Pseudomonadati</taxon>
        <taxon>Pseudomonadota</taxon>
        <taxon>Gammaproteobacteria</taxon>
        <taxon>Methylococcales</taxon>
        <taxon>Methylococcaceae</taxon>
        <taxon>Methylotuvimicrobium</taxon>
    </lineage>
</organism>
<dbReference type="EMBL" id="CP035467">
    <property type="protein sequence ID" value="QCW83149.1"/>
    <property type="molecule type" value="Genomic_DNA"/>
</dbReference>
<reference evidence="2" key="1">
    <citation type="journal article" date="2019" name="J. Bacteriol.">
        <title>A Mutagenic Screen Identifies a TonB-Dependent Receptor Required for the Lanthanide Metal Switch in the Type I Methanotroph 'Methylotuvimicrobium buryatense' 5GB1C.</title>
        <authorList>
            <person name="Groom J.D."/>
            <person name="Ford S.M."/>
            <person name="Pesesky M.W."/>
            <person name="Lidstrom M.E."/>
        </authorList>
    </citation>
    <scope>NUCLEOTIDE SEQUENCE [LARGE SCALE GENOMIC DNA]</scope>
    <source>
        <strain evidence="2">5GB1C</strain>
    </source>
</reference>
<name>A0A4P9UP27_METBY</name>
<dbReference type="OrthoDB" id="258935at2"/>